<dbReference type="EMBL" id="BTSX01000004">
    <property type="protein sequence ID" value="GMS93757.1"/>
    <property type="molecule type" value="Genomic_DNA"/>
</dbReference>
<reference evidence="2" key="1">
    <citation type="submission" date="2023-10" db="EMBL/GenBank/DDBJ databases">
        <title>Genome assembly of Pristionchus species.</title>
        <authorList>
            <person name="Yoshida K."/>
            <person name="Sommer R.J."/>
        </authorList>
    </citation>
    <scope>NUCLEOTIDE SEQUENCE</scope>
    <source>
        <strain evidence="2">RS0144</strain>
    </source>
</reference>
<feature type="region of interest" description="Disordered" evidence="1">
    <location>
        <begin position="1"/>
        <end position="20"/>
    </location>
</feature>
<dbReference type="AlphaFoldDB" id="A0AAV5THL6"/>
<evidence type="ECO:0000313" key="2">
    <source>
        <dbReference type="EMBL" id="GMS93757.1"/>
    </source>
</evidence>
<evidence type="ECO:0000256" key="1">
    <source>
        <dbReference type="SAM" id="MobiDB-lite"/>
    </source>
</evidence>
<dbReference type="Proteomes" id="UP001432027">
    <property type="component" value="Unassembled WGS sequence"/>
</dbReference>
<accession>A0AAV5THL6</accession>
<comment type="caution">
    <text evidence="2">The sequence shown here is derived from an EMBL/GenBank/DDBJ whole genome shotgun (WGS) entry which is preliminary data.</text>
</comment>
<feature type="non-terminal residue" evidence="2">
    <location>
        <position position="1"/>
    </location>
</feature>
<keyword evidence="3" id="KW-1185">Reference proteome</keyword>
<sequence>KGPSAMKASPQKGTGGAFKNKTPNSSVVSFSPGYVGCSYIPKAIYSSNRFFITDTFSTEAKSLDIVASFSIPTADEAPQIFVNDDEFNLFGDSPTKKHYEDGGFDVTISWMRITDFSNFAVQFDLGVKGNEELKTTKSANGDV</sequence>
<evidence type="ECO:0000313" key="3">
    <source>
        <dbReference type="Proteomes" id="UP001432027"/>
    </source>
</evidence>
<name>A0AAV5THL6_9BILA</name>
<proteinExistence type="predicted"/>
<protein>
    <submittedName>
        <fullName evidence="2">Uncharacterized protein</fullName>
    </submittedName>
</protein>
<organism evidence="2 3">
    <name type="scientific">Pristionchus entomophagus</name>
    <dbReference type="NCBI Taxonomy" id="358040"/>
    <lineage>
        <taxon>Eukaryota</taxon>
        <taxon>Metazoa</taxon>
        <taxon>Ecdysozoa</taxon>
        <taxon>Nematoda</taxon>
        <taxon>Chromadorea</taxon>
        <taxon>Rhabditida</taxon>
        <taxon>Rhabditina</taxon>
        <taxon>Diplogasteromorpha</taxon>
        <taxon>Diplogasteroidea</taxon>
        <taxon>Neodiplogasteridae</taxon>
        <taxon>Pristionchus</taxon>
    </lineage>
</organism>
<feature type="non-terminal residue" evidence="2">
    <location>
        <position position="143"/>
    </location>
</feature>
<gene>
    <name evidence="2" type="ORF">PENTCL1PPCAC_15932</name>
</gene>